<feature type="domain" description="Aminoglycoside phosphotransferase" evidence="1">
    <location>
        <begin position="110"/>
        <end position="161"/>
    </location>
</feature>
<keyword evidence="3" id="KW-1185">Reference proteome</keyword>
<dbReference type="Proteomes" id="UP000198751">
    <property type="component" value="Chromosome I"/>
</dbReference>
<dbReference type="SUPFAM" id="SSF56112">
    <property type="entry name" value="Protein kinase-like (PK-like)"/>
    <property type="match status" value="1"/>
</dbReference>
<dbReference type="RefSeq" id="WP_091722579.1">
    <property type="nucleotide sequence ID" value="NZ_LT629779.1"/>
</dbReference>
<evidence type="ECO:0000313" key="3">
    <source>
        <dbReference type="Proteomes" id="UP000198751"/>
    </source>
</evidence>
<dbReference type="InterPro" id="IPR002575">
    <property type="entry name" value="Aminoglycoside_PTrfase"/>
</dbReference>
<sequence length="252" mass="27359">MSADEQELTGGNASTGVVRVGDTVRKPWLGTSSAVQGYLATLRSAGVDVPRPLGRDGMGRAVVEFINGQQAMDLLPLGREDLVRVGGMIRKIHDASEAFAIPTPDSWEMLLPAEKPDLMCHNDLAPWNLIMGERWVFIDWDGAGPSTRLWDLAYSAQSFGLLVEGEPVQDAALRLRALVDGYDADASLRAALPAAMARRTAAMHRLLESSHQSGFQPWADMFVNGHGAHWQAAAQYVERNQKAWADALAPGD</sequence>
<name>A0A1H2B551_9MICC</name>
<evidence type="ECO:0000259" key="1">
    <source>
        <dbReference type="Pfam" id="PF01636"/>
    </source>
</evidence>
<dbReference type="GO" id="GO:0016740">
    <property type="term" value="F:transferase activity"/>
    <property type="evidence" value="ECO:0007669"/>
    <property type="project" value="UniProtKB-KW"/>
</dbReference>
<keyword evidence="2" id="KW-0808">Transferase</keyword>
<accession>A0A1H2B551</accession>
<dbReference type="InterPro" id="IPR011009">
    <property type="entry name" value="Kinase-like_dom_sf"/>
</dbReference>
<dbReference type="Gene3D" id="3.90.1200.10">
    <property type="match status" value="1"/>
</dbReference>
<protein>
    <submittedName>
        <fullName evidence="2">Phosphotransferase enzyme family protein</fullName>
    </submittedName>
</protein>
<gene>
    <name evidence="2" type="ORF">SAMN04489743_3436</name>
</gene>
<evidence type="ECO:0000313" key="2">
    <source>
        <dbReference type="EMBL" id="SDT53331.1"/>
    </source>
</evidence>
<dbReference type="AlphaFoldDB" id="A0A1H2B551"/>
<dbReference type="Pfam" id="PF01636">
    <property type="entry name" value="APH"/>
    <property type="match status" value="1"/>
</dbReference>
<reference evidence="3" key="1">
    <citation type="submission" date="2016-10" db="EMBL/GenBank/DDBJ databases">
        <authorList>
            <person name="Varghese N."/>
            <person name="Submissions S."/>
        </authorList>
    </citation>
    <scope>NUCLEOTIDE SEQUENCE [LARGE SCALE GENOMIC DNA]</scope>
    <source>
        <strain evidence="3">IMMIB L-1606</strain>
    </source>
</reference>
<dbReference type="EMBL" id="LT629779">
    <property type="protein sequence ID" value="SDT53331.1"/>
    <property type="molecule type" value="Genomic_DNA"/>
</dbReference>
<organism evidence="2 3">
    <name type="scientific">Pseudarthrobacter equi</name>
    <dbReference type="NCBI Taxonomy" id="728066"/>
    <lineage>
        <taxon>Bacteria</taxon>
        <taxon>Bacillati</taxon>
        <taxon>Actinomycetota</taxon>
        <taxon>Actinomycetes</taxon>
        <taxon>Micrococcales</taxon>
        <taxon>Micrococcaceae</taxon>
        <taxon>Pseudarthrobacter</taxon>
    </lineage>
</organism>
<proteinExistence type="predicted"/>
<dbReference type="OrthoDB" id="236897at2"/>